<keyword evidence="5" id="KW-0547">Nucleotide-binding</keyword>
<dbReference type="Pfam" id="PF25461">
    <property type="entry name" value="Beta-barrel_SelB"/>
    <property type="match status" value="1"/>
</dbReference>
<evidence type="ECO:0000256" key="7">
    <source>
        <dbReference type="ARBA" id="ARBA00031615"/>
    </source>
</evidence>
<dbReference type="InterPro" id="IPR004535">
    <property type="entry name" value="Transl_elong_SelB"/>
</dbReference>
<dbReference type="Gene3D" id="1.10.10.10">
    <property type="entry name" value="Winged helix-like DNA-binding domain superfamily/Winged helix DNA-binding domain"/>
    <property type="match status" value="1"/>
</dbReference>
<comment type="function">
    <text evidence="6">Translation factor necessary for the incorporation of selenocysteine into proteins. It probably replaces EF-Tu for the insertion of selenocysteine directed by the UGA codon. SelB binds GTP and GDP.</text>
</comment>
<organism evidence="9 10">
    <name type="scientific">Corynebacterium hadale</name>
    <dbReference type="NCBI Taxonomy" id="2026255"/>
    <lineage>
        <taxon>Bacteria</taxon>
        <taxon>Bacillati</taxon>
        <taxon>Actinomycetota</taxon>
        <taxon>Actinomycetes</taxon>
        <taxon>Mycobacteriales</taxon>
        <taxon>Corynebacteriaceae</taxon>
        <taxon>Corynebacterium</taxon>
    </lineage>
</organism>
<dbReference type="PANTHER" id="PTHR43721">
    <property type="entry name" value="ELONGATION FACTOR TU-RELATED"/>
    <property type="match status" value="1"/>
</dbReference>
<dbReference type="InterPro" id="IPR009000">
    <property type="entry name" value="Transl_B-barrel_sf"/>
</dbReference>
<accession>A0A269PAQ4</accession>
<dbReference type="NCBIfam" id="TIGR00475">
    <property type="entry name" value="selB"/>
    <property type="match status" value="1"/>
</dbReference>
<evidence type="ECO:0000256" key="3">
    <source>
        <dbReference type="ARBA" id="ARBA00022490"/>
    </source>
</evidence>
<protein>
    <recommendedName>
        <fullName evidence="2">Selenocysteine-specific elongation factor</fullName>
    </recommendedName>
    <alternativeName>
        <fullName evidence="7">SelB translation factor</fullName>
    </alternativeName>
</protein>
<dbReference type="SUPFAM" id="SSF52540">
    <property type="entry name" value="P-loop containing nucleoside triphosphate hydrolases"/>
    <property type="match status" value="1"/>
</dbReference>
<keyword evidence="3" id="KW-0963">Cytoplasm</keyword>
<evidence type="ECO:0000256" key="4">
    <source>
        <dbReference type="ARBA" id="ARBA00022917"/>
    </source>
</evidence>
<dbReference type="Pfam" id="PF00009">
    <property type="entry name" value="GTP_EFTU"/>
    <property type="match status" value="1"/>
</dbReference>
<dbReference type="GO" id="GO:0003746">
    <property type="term" value="F:translation elongation factor activity"/>
    <property type="evidence" value="ECO:0007669"/>
    <property type="project" value="UniProtKB-KW"/>
</dbReference>
<dbReference type="GO" id="GO:0001514">
    <property type="term" value="P:selenocysteine incorporation"/>
    <property type="evidence" value="ECO:0007669"/>
    <property type="project" value="InterPro"/>
</dbReference>
<dbReference type="PANTHER" id="PTHR43721:SF22">
    <property type="entry name" value="ELONGATION FACTOR TU, MITOCHONDRIAL"/>
    <property type="match status" value="1"/>
</dbReference>
<dbReference type="Pfam" id="PF09107">
    <property type="entry name" value="WHD_3rd_SelB"/>
    <property type="match status" value="1"/>
</dbReference>
<dbReference type="Pfam" id="PF03144">
    <property type="entry name" value="GTP_EFTU_D2"/>
    <property type="match status" value="1"/>
</dbReference>
<dbReference type="PROSITE" id="PS51722">
    <property type="entry name" value="G_TR_2"/>
    <property type="match status" value="1"/>
</dbReference>
<keyword evidence="4" id="KW-0648">Protein biosynthesis</keyword>
<comment type="subcellular location">
    <subcellularLocation>
        <location evidence="1">Cytoplasm</location>
    </subcellularLocation>
</comment>
<dbReference type="SUPFAM" id="SSF50447">
    <property type="entry name" value="Translation proteins"/>
    <property type="match status" value="1"/>
</dbReference>
<evidence type="ECO:0000313" key="10">
    <source>
        <dbReference type="Proteomes" id="UP000215771"/>
    </source>
</evidence>
<dbReference type="AlphaFoldDB" id="A0A269PAQ4"/>
<dbReference type="GO" id="GO:0005737">
    <property type="term" value="C:cytoplasm"/>
    <property type="evidence" value="ECO:0007669"/>
    <property type="project" value="UniProtKB-SubCell"/>
</dbReference>
<dbReference type="GO" id="GO:0003723">
    <property type="term" value="F:RNA binding"/>
    <property type="evidence" value="ECO:0007669"/>
    <property type="project" value="InterPro"/>
</dbReference>
<dbReference type="InterPro" id="IPR004161">
    <property type="entry name" value="EFTu-like_2"/>
</dbReference>
<evidence type="ECO:0000259" key="8">
    <source>
        <dbReference type="PROSITE" id="PS51722"/>
    </source>
</evidence>
<gene>
    <name evidence="9" type="primary">selB</name>
    <name evidence="9" type="ORF">CIG21_11055</name>
</gene>
<dbReference type="InterPro" id="IPR050055">
    <property type="entry name" value="EF-Tu_GTPase"/>
</dbReference>
<keyword evidence="9" id="KW-0251">Elongation factor</keyword>
<dbReference type="InterPro" id="IPR036388">
    <property type="entry name" value="WH-like_DNA-bd_sf"/>
</dbReference>
<evidence type="ECO:0000256" key="6">
    <source>
        <dbReference type="ARBA" id="ARBA00025526"/>
    </source>
</evidence>
<dbReference type="InterPro" id="IPR000795">
    <property type="entry name" value="T_Tr_GTP-bd_dom"/>
</dbReference>
<evidence type="ECO:0000256" key="5">
    <source>
        <dbReference type="ARBA" id="ARBA00023134"/>
    </source>
</evidence>
<keyword evidence="5" id="KW-0342">GTP-binding</keyword>
<evidence type="ECO:0000313" key="9">
    <source>
        <dbReference type="EMBL" id="PAJ68325.1"/>
    </source>
</evidence>
<dbReference type="GO" id="GO:0003924">
    <property type="term" value="F:GTPase activity"/>
    <property type="evidence" value="ECO:0007669"/>
    <property type="project" value="InterPro"/>
</dbReference>
<name>A0A269PAQ4_9CORY</name>
<dbReference type="InterPro" id="IPR057335">
    <property type="entry name" value="Beta-barrel_SelB"/>
</dbReference>
<dbReference type="InterPro" id="IPR015191">
    <property type="entry name" value="SelB_WHD4"/>
</dbReference>
<dbReference type="Gene3D" id="2.40.30.10">
    <property type="entry name" value="Translation factors"/>
    <property type="match status" value="1"/>
</dbReference>
<dbReference type="Gene3D" id="3.40.50.300">
    <property type="entry name" value="P-loop containing nucleotide triphosphate hydrolases"/>
    <property type="match status" value="1"/>
</dbReference>
<sequence>MATAGHVDHGKSTLVKALTGMEPDRWEEERQRGLTIDLGFVWARLPQGAGDPVDVAFVDVPGHERFIANMLAGVGPAPAVLFVVAADEGWMAQSTDHAAAIDAFGITDAVIAMTRADRADRARRDEVRAEIARHVAGTTLEGAPVVEVSAHTGEGMVELGRVCVDKLRNAPRPDPDARVRLWVDRAFTIKGAGTVVTGTLTAGTIRPGDTLRLGARDVQVRGIQSEDTPIGAAAPAIRVALNLRGVSAEELGRGDALCTPGAWEQTSLIDAHITTGQPATNLPHELVAHVGTAQVQAKVRPFGADYVRLVLDRPLPLTLGDALVLRGPGAQHILAGVRVVDADPPELRRRGDGRRRSEQLPALPSLDAEIARRVAVTPAHLARLGFDVPAAPPAGTVAFAGYWVRASQVMVWKRELAAAVAEHERDNPLSAGLSAGAASDLLGLPDPKLLALAAAAAKLTLAGGVVASGAQRDLGPGVARLEEHLRAQPFLAPEAADLARWNVGEKELAAAERADRIVRLGDGVVLLASAPSRAAELLRDLDSPFTASQARRVWDTTRRVAIPLLELLDAHGITRRLDGNLRVLR</sequence>
<dbReference type="EMBL" id="NQMQ01000029">
    <property type="protein sequence ID" value="PAJ68325.1"/>
    <property type="molecule type" value="Genomic_DNA"/>
</dbReference>
<dbReference type="Proteomes" id="UP000215771">
    <property type="component" value="Unassembled WGS sequence"/>
</dbReference>
<comment type="caution">
    <text evidence="9">The sequence shown here is derived from an EMBL/GenBank/DDBJ whole genome shotgun (WGS) entry which is preliminary data.</text>
</comment>
<feature type="domain" description="Tr-type G" evidence="8">
    <location>
        <begin position="1"/>
        <end position="172"/>
    </location>
</feature>
<reference evidence="9 10" key="1">
    <citation type="submission" date="2017-08" db="EMBL/GenBank/DDBJ databases">
        <authorList>
            <person name="de Groot N.N."/>
        </authorList>
    </citation>
    <scope>NUCLEOTIDE SEQUENCE [LARGE SCALE GENOMIC DNA]</scope>
    <source>
        <strain evidence="9 10">NBT06-6</strain>
    </source>
</reference>
<evidence type="ECO:0000256" key="2">
    <source>
        <dbReference type="ARBA" id="ARBA00015953"/>
    </source>
</evidence>
<dbReference type="InterPro" id="IPR027417">
    <property type="entry name" value="P-loop_NTPase"/>
</dbReference>
<dbReference type="GO" id="GO:0005525">
    <property type="term" value="F:GTP binding"/>
    <property type="evidence" value="ECO:0007669"/>
    <property type="project" value="UniProtKB-KW"/>
</dbReference>
<proteinExistence type="predicted"/>
<evidence type="ECO:0000256" key="1">
    <source>
        <dbReference type="ARBA" id="ARBA00004496"/>
    </source>
</evidence>